<evidence type="ECO:0000256" key="7">
    <source>
        <dbReference type="SAM" id="MobiDB-lite"/>
    </source>
</evidence>
<dbReference type="RefSeq" id="WP_173265291.1">
    <property type="nucleotide sequence ID" value="NZ_BLLG01000010.1"/>
</dbReference>
<evidence type="ECO:0000256" key="6">
    <source>
        <dbReference type="ARBA" id="ARBA00043993"/>
    </source>
</evidence>
<evidence type="ECO:0000256" key="3">
    <source>
        <dbReference type="ARBA" id="ARBA00022692"/>
    </source>
</evidence>
<reference evidence="10 11" key="1">
    <citation type="submission" date="2020-02" db="EMBL/GenBank/DDBJ databases">
        <title>Whole Genome Shotgun Sequence of Streptomyces sp. strain CWH03.</title>
        <authorList>
            <person name="Dohra H."/>
            <person name="Kodani S."/>
            <person name="Yamamura H."/>
        </authorList>
    </citation>
    <scope>NUCLEOTIDE SEQUENCE [LARGE SCALE GENOMIC DNA]</scope>
    <source>
        <strain evidence="10 11">CWH03</strain>
    </source>
</reference>
<accession>A0A6A0AYZ9</accession>
<feature type="transmembrane region" description="Helical" evidence="8">
    <location>
        <begin position="135"/>
        <end position="156"/>
    </location>
</feature>
<gene>
    <name evidence="10" type="ORF">SCWH03_37890</name>
</gene>
<keyword evidence="2" id="KW-1003">Cell membrane</keyword>
<feature type="region of interest" description="Disordered" evidence="7">
    <location>
        <begin position="239"/>
        <end position="303"/>
    </location>
</feature>
<feature type="transmembrane region" description="Helical" evidence="8">
    <location>
        <begin position="453"/>
        <end position="471"/>
    </location>
</feature>
<comment type="caution">
    <text evidence="10">The sequence shown here is derived from an EMBL/GenBank/DDBJ whole genome shotgun (WGS) entry which is preliminary data.</text>
</comment>
<dbReference type="PANTHER" id="PTHR30509:SF9">
    <property type="entry name" value="MULTIDRUG RESISTANCE PROTEIN MDTO"/>
    <property type="match status" value="1"/>
</dbReference>
<feature type="transmembrane region" description="Helical" evidence="8">
    <location>
        <begin position="62"/>
        <end position="81"/>
    </location>
</feature>
<feature type="compositionally biased region" description="Gly residues" evidence="7">
    <location>
        <begin position="249"/>
        <end position="259"/>
    </location>
</feature>
<dbReference type="InterPro" id="IPR049453">
    <property type="entry name" value="Memb_transporter_dom"/>
</dbReference>
<dbReference type="EMBL" id="BLLG01000010">
    <property type="protein sequence ID" value="GFH37551.1"/>
    <property type="molecule type" value="Genomic_DNA"/>
</dbReference>
<feature type="transmembrane region" description="Helical" evidence="8">
    <location>
        <begin position="527"/>
        <end position="545"/>
    </location>
</feature>
<evidence type="ECO:0000256" key="2">
    <source>
        <dbReference type="ARBA" id="ARBA00022475"/>
    </source>
</evidence>
<dbReference type="Pfam" id="PF13515">
    <property type="entry name" value="FUSC_2"/>
    <property type="match status" value="1"/>
</dbReference>
<feature type="domain" description="Integral membrane bound transporter" evidence="9">
    <location>
        <begin position="442"/>
        <end position="565"/>
    </location>
</feature>
<evidence type="ECO:0000313" key="10">
    <source>
        <dbReference type="EMBL" id="GFH37551.1"/>
    </source>
</evidence>
<feature type="transmembrane region" description="Helical" evidence="8">
    <location>
        <begin position="38"/>
        <end position="55"/>
    </location>
</feature>
<sequence length="757" mass="78290">MKSGAERTEILHRSLRVSLAASAGFYPFLYWLDEPVLALYALFAPIALGLLSSIPGSGRQRAVVMLRALPVGLLLVALGTLLAVQTWAAALGMLVVGFLLSFAAVAGPRPAGAGPGLQLFYILACFPPYQPETLWLRLAGLVFGVLVLALCELLLLPQSAGPNYRTALAGAVATAGDTLAGRIRLSPEDLRAAGARLRLSQFPPAERPAGPGRAVRGLSHAGGAARRLLEQLAHLTESGELRPLVPGNPAGGGGSGGSGTRSRSGDRPENGGAGGGNSSASSTGSGSGDGTVSGGGAPEGADAASRSLLPQMASLCEETGAALRAGRPSSGPDRMDEAIHDFQQTRVRQVTGPPADVPPVQVLHRQAAVLAVAESVRILEISVRVGLDGRRTPPIEPRELFWYAHTPAPQLWIRRFTGNMTLHSVQFQNAVRIALALAAARLVAGSLGLNHGFWVLLAVLTLSRTTFGQTWAAIRRAVAGNLVGAVAAGGLLIGLGQHTDVYAALLAPGMLLAFALGPLLGIAWAQGLFTLVVAIAFAQIAPATWQLAEARIVDVVTGSAIGLLCALLAWPAGARREVRRTMAELLHACGPLVRGTVAVLTAMPPGSGTPPPTQPALHRLRLAEAAYDQFRSEPAGSGTARADWHAVLIAARQVLLGAHWLPRFDLPAAALPADAADRARAGARAVADTTVRLACLCAGDRPPDRAATGAATRSAPCSPAGPPLPALVDLEVWLRGLDAQLARIEAGLPETAGRHRA</sequence>
<evidence type="ECO:0000259" key="9">
    <source>
        <dbReference type="Pfam" id="PF13515"/>
    </source>
</evidence>
<keyword evidence="11" id="KW-1185">Reference proteome</keyword>
<name>A0A6A0AYZ9_9ACTN</name>
<comment type="subcellular location">
    <subcellularLocation>
        <location evidence="1">Cell membrane</location>
        <topology evidence="1">Multi-pass membrane protein</topology>
    </subcellularLocation>
</comment>
<comment type="similarity">
    <text evidence="6">Belongs to the YccS/YhfK family.</text>
</comment>
<proteinExistence type="inferred from homology"/>
<feature type="transmembrane region" description="Helical" evidence="8">
    <location>
        <begin position="87"/>
        <end position="105"/>
    </location>
</feature>
<dbReference type="GO" id="GO:0005886">
    <property type="term" value="C:plasma membrane"/>
    <property type="evidence" value="ECO:0007669"/>
    <property type="project" value="UniProtKB-SubCell"/>
</dbReference>
<evidence type="ECO:0000313" key="11">
    <source>
        <dbReference type="Proteomes" id="UP000484988"/>
    </source>
</evidence>
<dbReference type="PANTHER" id="PTHR30509">
    <property type="entry name" value="P-HYDROXYBENZOIC ACID EFFLUX PUMP SUBUNIT-RELATED"/>
    <property type="match status" value="1"/>
</dbReference>
<dbReference type="Proteomes" id="UP000484988">
    <property type="component" value="Unassembled WGS sequence"/>
</dbReference>
<evidence type="ECO:0000256" key="8">
    <source>
        <dbReference type="SAM" id="Phobius"/>
    </source>
</evidence>
<keyword evidence="4 8" id="KW-1133">Transmembrane helix</keyword>
<feature type="compositionally biased region" description="Gly residues" evidence="7">
    <location>
        <begin position="285"/>
        <end position="298"/>
    </location>
</feature>
<feature type="transmembrane region" description="Helical" evidence="8">
    <location>
        <begin position="551"/>
        <end position="570"/>
    </location>
</feature>
<protein>
    <submittedName>
        <fullName evidence="10">FUSC family protein</fullName>
    </submittedName>
</protein>
<keyword evidence="5 8" id="KW-0472">Membrane</keyword>
<organism evidence="10 11">
    <name type="scientific">Streptomyces pacificus</name>
    <dbReference type="NCBI Taxonomy" id="2705029"/>
    <lineage>
        <taxon>Bacteria</taxon>
        <taxon>Bacillati</taxon>
        <taxon>Actinomycetota</taxon>
        <taxon>Actinomycetes</taxon>
        <taxon>Kitasatosporales</taxon>
        <taxon>Streptomycetaceae</taxon>
        <taxon>Streptomyces</taxon>
    </lineage>
</organism>
<feature type="transmembrane region" description="Helical" evidence="8">
    <location>
        <begin position="501"/>
        <end position="520"/>
    </location>
</feature>
<keyword evidence="3 8" id="KW-0812">Transmembrane</keyword>
<evidence type="ECO:0000256" key="1">
    <source>
        <dbReference type="ARBA" id="ARBA00004651"/>
    </source>
</evidence>
<evidence type="ECO:0000256" key="4">
    <source>
        <dbReference type="ARBA" id="ARBA00022989"/>
    </source>
</evidence>
<feature type="transmembrane region" description="Helical" evidence="8">
    <location>
        <begin position="15"/>
        <end position="32"/>
    </location>
</feature>
<feature type="transmembrane region" description="Helical" evidence="8">
    <location>
        <begin position="478"/>
        <end position="495"/>
    </location>
</feature>
<dbReference type="AlphaFoldDB" id="A0A6A0AYZ9"/>
<evidence type="ECO:0000256" key="5">
    <source>
        <dbReference type="ARBA" id="ARBA00023136"/>
    </source>
</evidence>